<gene>
    <name evidence="1" type="ORF">K0M31_008680</name>
</gene>
<keyword evidence="2" id="KW-1185">Reference proteome</keyword>
<accession>A0AA40KJT3</accession>
<reference evidence="1" key="1">
    <citation type="submission" date="2021-10" db="EMBL/GenBank/DDBJ databases">
        <title>Melipona bicolor Genome sequencing and assembly.</title>
        <authorList>
            <person name="Araujo N.S."/>
            <person name="Arias M.C."/>
        </authorList>
    </citation>
    <scope>NUCLEOTIDE SEQUENCE</scope>
    <source>
        <strain evidence="1">USP_2M_L1-L4_2017</strain>
        <tissue evidence="1">Whole body</tissue>
    </source>
</reference>
<sequence>MLGHTNLLRPFRQTLERKLFDEKLIFESSAIPWARFVHARLLCTRGEGYRDTRFPWKSGEGSMDTGGPPYSRCGNTRCSVCEREFEGRLKTSIGQVPGTSTGTLRKNSQKLLKARSGKTRQLAVNARNFRTSYEGNRARDAIGWAGEKSCNELMDVASGRSDHVGERCPRRAIRGAGECRRSGVPAIIYTASFSKNQHLLRLAVVLHGGSGLRLYRDLRATLVRARLTLS</sequence>
<dbReference type="EMBL" id="JAHYIQ010000021">
    <property type="protein sequence ID" value="KAK1123044.1"/>
    <property type="molecule type" value="Genomic_DNA"/>
</dbReference>
<comment type="caution">
    <text evidence="1">The sequence shown here is derived from an EMBL/GenBank/DDBJ whole genome shotgun (WGS) entry which is preliminary data.</text>
</comment>
<dbReference type="Proteomes" id="UP001177670">
    <property type="component" value="Unassembled WGS sequence"/>
</dbReference>
<evidence type="ECO:0000313" key="1">
    <source>
        <dbReference type="EMBL" id="KAK1123044.1"/>
    </source>
</evidence>
<name>A0AA40KJT3_9HYME</name>
<evidence type="ECO:0000313" key="2">
    <source>
        <dbReference type="Proteomes" id="UP001177670"/>
    </source>
</evidence>
<organism evidence="1 2">
    <name type="scientific">Melipona bicolor</name>
    <dbReference type="NCBI Taxonomy" id="60889"/>
    <lineage>
        <taxon>Eukaryota</taxon>
        <taxon>Metazoa</taxon>
        <taxon>Ecdysozoa</taxon>
        <taxon>Arthropoda</taxon>
        <taxon>Hexapoda</taxon>
        <taxon>Insecta</taxon>
        <taxon>Pterygota</taxon>
        <taxon>Neoptera</taxon>
        <taxon>Endopterygota</taxon>
        <taxon>Hymenoptera</taxon>
        <taxon>Apocrita</taxon>
        <taxon>Aculeata</taxon>
        <taxon>Apoidea</taxon>
        <taxon>Anthophila</taxon>
        <taxon>Apidae</taxon>
        <taxon>Melipona</taxon>
    </lineage>
</organism>
<protein>
    <submittedName>
        <fullName evidence="1">Uncharacterized protein</fullName>
    </submittedName>
</protein>
<proteinExistence type="predicted"/>
<dbReference type="AlphaFoldDB" id="A0AA40KJT3"/>